<dbReference type="AlphaFoldDB" id="A0A9D5Z088"/>
<feature type="transmembrane region" description="Helical" evidence="7">
    <location>
        <begin position="582"/>
        <end position="601"/>
    </location>
</feature>
<dbReference type="Proteomes" id="UP000822993">
    <property type="component" value="Unassembled WGS sequence"/>
</dbReference>
<feature type="transmembrane region" description="Helical" evidence="7">
    <location>
        <begin position="368"/>
        <end position="385"/>
    </location>
</feature>
<feature type="transmembrane region" description="Helical" evidence="7">
    <location>
        <begin position="421"/>
        <end position="441"/>
    </location>
</feature>
<feature type="region of interest" description="Disordered" evidence="6">
    <location>
        <begin position="1"/>
        <end position="32"/>
    </location>
</feature>
<evidence type="ECO:0000256" key="6">
    <source>
        <dbReference type="SAM" id="MobiDB-lite"/>
    </source>
</evidence>
<feature type="domain" description="ComEC/Rec2-related protein" evidence="9">
    <location>
        <begin position="273"/>
        <end position="536"/>
    </location>
</feature>
<dbReference type="Pfam" id="PF00753">
    <property type="entry name" value="Lactamase_B"/>
    <property type="match status" value="1"/>
</dbReference>
<comment type="subcellular location">
    <subcellularLocation>
        <location evidence="1">Cell membrane</location>
        <topology evidence="1">Multi-pass membrane protein</topology>
    </subcellularLocation>
</comment>
<feature type="compositionally biased region" description="Low complexity" evidence="6">
    <location>
        <begin position="1"/>
        <end position="16"/>
    </location>
</feature>
<sequence>MAASPGQPSPGAARGPLDGSRHPLAPARPPRTTATDLRLVPAALASWGTAWWLTAADARAALAGTVLVAGVLVYAGSWLLVTSRTRRSSHHSTRRSSRRAAGRAWLGQCVLVTGCVLAVLAAGSVHLVARDAGGAAVLAARGAAVEVVGKVVAESVTVANPWSGAVDTVRTTLTLSAVQGRGAAAPAGGHLDVLADLTWGDVAYGSEVRASGTLAPADAGDKATATLVATGPPLVTAPPVTPLRAVNALRADLLTVSEGLPTDARALLPGVAVGDTSRIDDELDAALRTTGLTHVTAVSGGHFAIVVATVTALCAVARAPRGVRLAVTGTVMAGFVLLVHPDPSVLRAAAMGVVGLVGIGLGRPSRALPALAAVVVVLLVLDPWLARSYGFVLSSVATAALVVGTQPVARRLAPWIGKVPAFALAVPLTAQLACAPVLVLLDPSVATYAVPANLVAAPALFPATVLGVLATLVAPWFPGGATVLAWPAGLAAWWIAAVARSFAGLPGARVPWPGGPGGAVALALVTLVALVLVWRWRWVAGLVGWRVAWSRGSGWPHTWRTAVRAGLREAFAARRRRATMRLVAAWAVAAGVAACCVLLAWPRWIAPVGRDVPADWVVAACDVGQGDGLVVRTGDGRGLAIDVGPAGDAAGTCLDELGIERLDLLVLTHFHADHVGGLAAVLDGREVDRALVTGLGDPAEQAGWVLSDLADRGIPVEVAAAGVGGVLGDVSWEVLQAGEGDRATRGTDGRLTVAEADGGANDASVTLLVTTPALSLVALGDLELPGQESLDRTLRARAGGAAVDVVKVAHHGSRVQSPGLAATLSPAVAIVSSGENTYGHPTDEALDLYRGAGAAILRTDRCGTFALVERAGELAVAGCAQG</sequence>
<feature type="transmembrane region" description="Helical" evidence="7">
    <location>
        <begin position="453"/>
        <end position="477"/>
    </location>
</feature>
<dbReference type="SUPFAM" id="SSF56281">
    <property type="entry name" value="Metallo-hydrolase/oxidoreductase"/>
    <property type="match status" value="1"/>
</dbReference>
<keyword evidence="4 7" id="KW-1133">Transmembrane helix</keyword>
<evidence type="ECO:0000259" key="9">
    <source>
        <dbReference type="Pfam" id="PF03772"/>
    </source>
</evidence>
<dbReference type="GO" id="GO:0005886">
    <property type="term" value="C:plasma membrane"/>
    <property type="evidence" value="ECO:0007669"/>
    <property type="project" value="UniProtKB-SubCell"/>
</dbReference>
<dbReference type="CDD" id="cd07731">
    <property type="entry name" value="ComA-like_MBL-fold"/>
    <property type="match status" value="1"/>
</dbReference>
<dbReference type="NCBIfam" id="TIGR00360">
    <property type="entry name" value="ComEC_N-term"/>
    <property type="match status" value="1"/>
</dbReference>
<feature type="transmembrane region" description="Helical" evidence="7">
    <location>
        <begin position="323"/>
        <end position="339"/>
    </location>
</feature>
<reference evidence="10 11" key="1">
    <citation type="submission" date="2020-08" db="EMBL/GenBank/DDBJ databases">
        <title>A Genomic Blueprint of the Chicken Gut Microbiome.</title>
        <authorList>
            <person name="Gilroy R."/>
            <person name="Ravi A."/>
            <person name="Getino M."/>
            <person name="Pursley I."/>
            <person name="Horton D.L."/>
            <person name="Alikhan N.-F."/>
            <person name="Baker D."/>
            <person name="Gharbi K."/>
            <person name="Hall N."/>
            <person name="Watson M."/>
            <person name="Adriaenssens E.M."/>
            <person name="Foster-Nyarko E."/>
            <person name="Jarju S."/>
            <person name="Secka A."/>
            <person name="Antonio M."/>
            <person name="Oren A."/>
            <person name="Chaudhuri R."/>
            <person name="La Ragione R.M."/>
            <person name="Hildebrand F."/>
            <person name="Pallen M.J."/>
        </authorList>
    </citation>
    <scope>NUCLEOTIDE SEQUENCE [LARGE SCALE GENOMIC DNA]</scope>
    <source>
        <strain evidence="10 11">Sa1BUA8</strain>
    </source>
</reference>
<keyword evidence="3 7" id="KW-0812">Transmembrane</keyword>
<comment type="caution">
    <text evidence="10">The sequence shown here is derived from an EMBL/GenBank/DDBJ whole genome shotgun (WGS) entry which is preliminary data.</text>
</comment>
<feature type="transmembrane region" description="Helical" evidence="7">
    <location>
        <begin position="60"/>
        <end position="81"/>
    </location>
</feature>
<keyword evidence="2" id="KW-1003">Cell membrane</keyword>
<gene>
    <name evidence="10" type="ORF">H9623_16775</name>
</gene>
<evidence type="ECO:0000256" key="3">
    <source>
        <dbReference type="ARBA" id="ARBA00022692"/>
    </source>
</evidence>
<evidence type="ECO:0000256" key="4">
    <source>
        <dbReference type="ARBA" id="ARBA00022989"/>
    </source>
</evidence>
<dbReference type="InterPro" id="IPR036866">
    <property type="entry name" value="RibonucZ/Hydroxyglut_hydro"/>
</dbReference>
<evidence type="ECO:0000256" key="5">
    <source>
        <dbReference type="ARBA" id="ARBA00023136"/>
    </source>
</evidence>
<keyword evidence="5 7" id="KW-0472">Membrane</keyword>
<feature type="transmembrane region" description="Helical" evidence="7">
    <location>
        <begin position="102"/>
        <end position="122"/>
    </location>
</feature>
<evidence type="ECO:0000313" key="11">
    <source>
        <dbReference type="Proteomes" id="UP000822993"/>
    </source>
</evidence>
<proteinExistence type="predicted"/>
<evidence type="ECO:0000256" key="2">
    <source>
        <dbReference type="ARBA" id="ARBA00022475"/>
    </source>
</evidence>
<dbReference type="PANTHER" id="PTHR30619">
    <property type="entry name" value="DNA INTERNALIZATION/COMPETENCE PROTEIN COMEC/REC2"/>
    <property type="match status" value="1"/>
</dbReference>
<dbReference type="InterPro" id="IPR052159">
    <property type="entry name" value="Competence_DNA_uptake"/>
</dbReference>
<dbReference type="PANTHER" id="PTHR30619:SF1">
    <property type="entry name" value="RECOMBINATION PROTEIN 2"/>
    <property type="match status" value="1"/>
</dbReference>
<feature type="transmembrane region" description="Helical" evidence="7">
    <location>
        <begin position="515"/>
        <end position="536"/>
    </location>
</feature>
<dbReference type="InterPro" id="IPR001279">
    <property type="entry name" value="Metallo-B-lactamas"/>
</dbReference>
<feature type="transmembrane region" description="Helical" evidence="7">
    <location>
        <begin position="297"/>
        <end position="316"/>
    </location>
</feature>
<keyword evidence="11" id="KW-1185">Reference proteome</keyword>
<dbReference type="InterPro" id="IPR035681">
    <property type="entry name" value="ComA-like_MBL"/>
</dbReference>
<evidence type="ECO:0000313" key="10">
    <source>
        <dbReference type="EMBL" id="MBE7701950.1"/>
    </source>
</evidence>
<accession>A0A9D5Z088</accession>
<feature type="domain" description="Metallo-beta-lactamase" evidence="8">
    <location>
        <begin position="623"/>
        <end position="719"/>
    </location>
</feature>
<dbReference type="EMBL" id="JACSPN010000028">
    <property type="protein sequence ID" value="MBE7701950.1"/>
    <property type="molecule type" value="Genomic_DNA"/>
</dbReference>
<evidence type="ECO:0000259" key="8">
    <source>
        <dbReference type="Pfam" id="PF00753"/>
    </source>
</evidence>
<dbReference type="InterPro" id="IPR004477">
    <property type="entry name" value="ComEC_N"/>
</dbReference>
<evidence type="ECO:0000256" key="7">
    <source>
        <dbReference type="SAM" id="Phobius"/>
    </source>
</evidence>
<evidence type="ECO:0000256" key="1">
    <source>
        <dbReference type="ARBA" id="ARBA00004651"/>
    </source>
</evidence>
<feature type="transmembrane region" description="Helical" evidence="7">
    <location>
        <begin position="391"/>
        <end position="409"/>
    </location>
</feature>
<protein>
    <submittedName>
        <fullName evidence="10">ComEC/Rec2 family competence protein</fullName>
    </submittedName>
</protein>
<organism evidence="10 11">
    <name type="scientific">Oerskovia douganii</name>
    <dbReference type="NCBI Taxonomy" id="2762210"/>
    <lineage>
        <taxon>Bacteria</taxon>
        <taxon>Bacillati</taxon>
        <taxon>Actinomycetota</taxon>
        <taxon>Actinomycetes</taxon>
        <taxon>Micrococcales</taxon>
        <taxon>Cellulomonadaceae</taxon>
        <taxon>Oerskovia</taxon>
    </lineage>
</organism>
<dbReference type="Gene3D" id="3.60.15.10">
    <property type="entry name" value="Ribonuclease Z/Hydroxyacylglutathione hydrolase-like"/>
    <property type="match status" value="1"/>
</dbReference>
<dbReference type="Pfam" id="PF03772">
    <property type="entry name" value="Competence"/>
    <property type="match status" value="1"/>
</dbReference>
<name>A0A9D5Z088_9CELL</name>